<evidence type="ECO:0000313" key="4">
    <source>
        <dbReference type="Proteomes" id="UP000007875"/>
    </source>
</evidence>
<accession>H2YH95</accession>
<dbReference type="Pfam" id="PF05811">
    <property type="entry name" value="DUF842"/>
    <property type="match status" value="1"/>
</dbReference>
<sequence>MMEQRVQESLKRIDISASEMQRELEKNHVRKIQGQSLKHGAKCCENQTFTAEQVQDCIKQGHEPLLKIQATVKRGL</sequence>
<name>H2YH95_CIOSA</name>
<dbReference type="InParanoid" id="H2YH95"/>
<dbReference type="Ensembl" id="ENSCSAVT00000004761.1">
    <property type="protein sequence ID" value="ENSCSAVP00000004694.1"/>
    <property type="gene ID" value="ENSCSAVG00000002799.1"/>
</dbReference>
<organism evidence="3 4">
    <name type="scientific">Ciona savignyi</name>
    <name type="common">Pacific transparent sea squirt</name>
    <dbReference type="NCBI Taxonomy" id="51511"/>
    <lineage>
        <taxon>Eukaryota</taxon>
        <taxon>Metazoa</taxon>
        <taxon>Chordata</taxon>
        <taxon>Tunicata</taxon>
        <taxon>Ascidiacea</taxon>
        <taxon>Phlebobranchia</taxon>
        <taxon>Cionidae</taxon>
        <taxon>Ciona</taxon>
    </lineage>
</organism>
<dbReference type="HOGENOM" id="CLU_2660822_0_0_1"/>
<comment type="similarity">
    <text evidence="1">Belongs to the FAM136 family.</text>
</comment>
<dbReference type="FunCoup" id="H2YH95">
    <property type="interactions" value="462"/>
</dbReference>
<proteinExistence type="inferred from homology"/>
<reference evidence="3" key="2">
    <citation type="submission" date="2025-08" db="UniProtKB">
        <authorList>
            <consortium name="Ensembl"/>
        </authorList>
    </citation>
    <scope>IDENTIFICATION</scope>
</reference>
<reference evidence="4" key="1">
    <citation type="submission" date="2003-08" db="EMBL/GenBank/DDBJ databases">
        <authorList>
            <person name="Birren B."/>
            <person name="Nusbaum C."/>
            <person name="Abebe A."/>
            <person name="Abouelleil A."/>
            <person name="Adekoya E."/>
            <person name="Ait-zahra M."/>
            <person name="Allen N."/>
            <person name="Allen T."/>
            <person name="An P."/>
            <person name="Anderson M."/>
            <person name="Anderson S."/>
            <person name="Arachchi H."/>
            <person name="Armbruster J."/>
            <person name="Bachantsang P."/>
            <person name="Baldwin J."/>
            <person name="Barry A."/>
            <person name="Bayul T."/>
            <person name="Blitshsteyn B."/>
            <person name="Bloom T."/>
            <person name="Blye J."/>
            <person name="Boguslavskiy L."/>
            <person name="Borowsky M."/>
            <person name="Boukhgalter B."/>
            <person name="Brunache A."/>
            <person name="Butler J."/>
            <person name="Calixte N."/>
            <person name="Calvo S."/>
            <person name="Camarata J."/>
            <person name="Campo K."/>
            <person name="Chang J."/>
            <person name="Cheshatsang Y."/>
            <person name="Citroen M."/>
            <person name="Collymore A."/>
            <person name="Considine T."/>
            <person name="Cook A."/>
            <person name="Cooke P."/>
            <person name="Corum B."/>
            <person name="Cuomo C."/>
            <person name="David R."/>
            <person name="Dawoe T."/>
            <person name="Degray S."/>
            <person name="Dodge S."/>
            <person name="Dooley K."/>
            <person name="Dorje P."/>
            <person name="Dorjee K."/>
            <person name="Dorris L."/>
            <person name="Duffey N."/>
            <person name="Dupes A."/>
            <person name="Elkins T."/>
            <person name="Engels R."/>
            <person name="Erickson J."/>
            <person name="Farina A."/>
            <person name="Faro S."/>
            <person name="Ferreira P."/>
            <person name="Fischer H."/>
            <person name="Fitzgerald M."/>
            <person name="Foley K."/>
            <person name="Gage D."/>
            <person name="Galagan J."/>
            <person name="Gearin G."/>
            <person name="Gnerre S."/>
            <person name="Gnirke A."/>
            <person name="Goyette A."/>
            <person name="Graham J."/>
            <person name="Grandbois E."/>
            <person name="Gyaltsen K."/>
            <person name="Hafez N."/>
            <person name="Hagopian D."/>
            <person name="Hagos B."/>
            <person name="Hall J."/>
            <person name="Hatcher B."/>
            <person name="Heller A."/>
            <person name="Higgins H."/>
            <person name="Honan T."/>
            <person name="Horn A."/>
            <person name="Houde N."/>
            <person name="Hughes L."/>
            <person name="Hulme W."/>
            <person name="Husby E."/>
            <person name="Iliev I."/>
            <person name="Jaffe D."/>
            <person name="Jones C."/>
            <person name="Kamal M."/>
            <person name="Kamat A."/>
            <person name="Kamvysselis M."/>
            <person name="Karlsson E."/>
            <person name="Kells C."/>
            <person name="Kieu A."/>
            <person name="Kisner P."/>
            <person name="Kodira C."/>
            <person name="Kulbokas E."/>
            <person name="Labutti K."/>
            <person name="Lama D."/>
            <person name="Landers T."/>
            <person name="Leger J."/>
            <person name="Levine S."/>
            <person name="Lewis D."/>
            <person name="Lewis T."/>
            <person name="Lindblad-toh K."/>
            <person name="Liu X."/>
            <person name="Lokyitsang T."/>
            <person name="Lokyitsang Y."/>
            <person name="Lucien O."/>
            <person name="Lui A."/>
            <person name="Ma L.J."/>
            <person name="Mabbitt R."/>
            <person name="Macdonald J."/>
            <person name="Maclean C."/>
            <person name="Major J."/>
            <person name="Manning J."/>
            <person name="Marabella R."/>
            <person name="Maru K."/>
            <person name="Matthews C."/>
            <person name="Mauceli E."/>
            <person name="Mccarthy M."/>
            <person name="Mcdonough S."/>
            <person name="Mcghee T."/>
            <person name="Meldrim J."/>
            <person name="Meneus L."/>
            <person name="Mesirov J."/>
            <person name="Mihalev A."/>
            <person name="Mihova T."/>
            <person name="Mikkelsen T."/>
            <person name="Mlenga V."/>
            <person name="Moru K."/>
            <person name="Mozes J."/>
            <person name="Mulrain L."/>
            <person name="Munson G."/>
            <person name="Naylor J."/>
            <person name="Newes C."/>
            <person name="Nguyen C."/>
            <person name="Nguyen N."/>
            <person name="Nguyen T."/>
            <person name="Nicol R."/>
            <person name="Nielsen C."/>
            <person name="Nizzari M."/>
            <person name="Norbu C."/>
            <person name="Norbu N."/>
            <person name="O'donnell P."/>
            <person name="Okoawo O."/>
            <person name="O'leary S."/>
            <person name="Omotosho B."/>
            <person name="O'neill K."/>
            <person name="Osman S."/>
            <person name="Parker S."/>
            <person name="Perrin D."/>
            <person name="Phunkhang P."/>
            <person name="Piqani B."/>
            <person name="Purcell S."/>
            <person name="Rachupka T."/>
            <person name="Ramasamy U."/>
            <person name="Rameau R."/>
            <person name="Ray V."/>
            <person name="Raymond C."/>
            <person name="Retta R."/>
            <person name="Richardson S."/>
            <person name="Rise C."/>
            <person name="Rodriguez J."/>
            <person name="Rogers J."/>
            <person name="Rogov P."/>
            <person name="Rutman M."/>
            <person name="Schupbach R."/>
            <person name="Seaman C."/>
            <person name="Settipalli S."/>
            <person name="Sharpe T."/>
            <person name="Sheridan J."/>
            <person name="Sherpa N."/>
            <person name="Shi J."/>
            <person name="Smirnov S."/>
            <person name="Smith C."/>
            <person name="Sougnez C."/>
            <person name="Spencer B."/>
            <person name="Stalker J."/>
            <person name="Stange-thomann N."/>
            <person name="Stavropoulos S."/>
            <person name="Stetson K."/>
            <person name="Stone C."/>
            <person name="Stone S."/>
            <person name="Stubbs M."/>
            <person name="Talamas J."/>
            <person name="Tchuinga P."/>
            <person name="Tenzing P."/>
            <person name="Tesfaye S."/>
            <person name="Theodore J."/>
            <person name="Thoulutsang Y."/>
            <person name="Topham K."/>
            <person name="Towey S."/>
            <person name="Tsamla T."/>
            <person name="Tsomo N."/>
            <person name="Vallee D."/>
            <person name="Vassiliev H."/>
            <person name="Venkataraman V."/>
            <person name="Vinson J."/>
            <person name="Vo A."/>
            <person name="Wade C."/>
            <person name="Wang S."/>
            <person name="Wangchuk T."/>
            <person name="Wangdi T."/>
            <person name="Whittaker C."/>
            <person name="Wilkinson J."/>
            <person name="Wu Y."/>
            <person name="Wyman D."/>
            <person name="Yadav S."/>
            <person name="Yang S."/>
            <person name="Yang X."/>
            <person name="Yeager S."/>
            <person name="Yee E."/>
            <person name="Young G."/>
            <person name="Zainoun J."/>
            <person name="Zembeck L."/>
            <person name="Zimmer A."/>
            <person name="Zody M."/>
            <person name="Lander E."/>
        </authorList>
    </citation>
    <scope>NUCLEOTIDE SEQUENCE [LARGE SCALE GENOMIC DNA]</scope>
</reference>
<dbReference type="InterPro" id="IPR008560">
    <property type="entry name" value="DUF842_euk"/>
</dbReference>
<dbReference type="PANTHER" id="PTHR21096">
    <property type="entry name" value="PROTEIN FAM136A"/>
    <property type="match status" value="1"/>
</dbReference>
<evidence type="ECO:0000256" key="2">
    <source>
        <dbReference type="ARBA" id="ARBA00017657"/>
    </source>
</evidence>
<dbReference type="PANTHER" id="PTHR21096:SF0">
    <property type="entry name" value="PROTEIN FAM136A"/>
    <property type="match status" value="1"/>
</dbReference>
<dbReference type="AlphaFoldDB" id="H2YH95"/>
<evidence type="ECO:0000256" key="1">
    <source>
        <dbReference type="ARBA" id="ARBA00009952"/>
    </source>
</evidence>
<dbReference type="GO" id="GO:0005737">
    <property type="term" value="C:cytoplasm"/>
    <property type="evidence" value="ECO:0007669"/>
    <property type="project" value="TreeGrafter"/>
</dbReference>
<reference evidence="3" key="3">
    <citation type="submission" date="2025-09" db="UniProtKB">
        <authorList>
            <consortium name="Ensembl"/>
        </authorList>
    </citation>
    <scope>IDENTIFICATION</scope>
</reference>
<protein>
    <recommendedName>
        <fullName evidence="2">Protein FAM136A</fullName>
    </recommendedName>
</protein>
<dbReference type="Proteomes" id="UP000007875">
    <property type="component" value="Unassembled WGS sequence"/>
</dbReference>
<evidence type="ECO:0000313" key="3">
    <source>
        <dbReference type="Ensembl" id="ENSCSAVP00000004694.1"/>
    </source>
</evidence>
<keyword evidence="4" id="KW-1185">Reference proteome</keyword>